<comment type="caution">
    <text evidence="2">The sequence shown here is derived from an EMBL/GenBank/DDBJ whole genome shotgun (WGS) entry which is preliminary data.</text>
</comment>
<evidence type="ECO:0000313" key="2">
    <source>
        <dbReference type="EMBL" id="CAF9932552.1"/>
    </source>
</evidence>
<evidence type="ECO:0000313" key="3">
    <source>
        <dbReference type="Proteomes" id="UP000664534"/>
    </source>
</evidence>
<accession>A0A8H3G0X1</accession>
<sequence length="109" mass="12740">MFGFWDDEEEPPNPQPSEPTPAIYARGDIVYLRQVHYIVDGKPTYPKFWIWDTKYDPTYKQSAKDSTGCNLYLLKYGPGEKAKDMGWVEEEDVYKEPPVKEEESLIDLD</sequence>
<gene>
    <name evidence="2" type="ORF">IMSHALPRED_008915</name>
</gene>
<feature type="compositionally biased region" description="Acidic residues" evidence="1">
    <location>
        <begin position="1"/>
        <end position="11"/>
    </location>
</feature>
<name>A0A8H3G0X1_9LECA</name>
<dbReference type="OrthoDB" id="10507878at2759"/>
<reference evidence="2" key="1">
    <citation type="submission" date="2021-03" db="EMBL/GenBank/DDBJ databases">
        <authorList>
            <person name="Tagirdzhanova G."/>
        </authorList>
    </citation>
    <scope>NUCLEOTIDE SEQUENCE</scope>
</reference>
<dbReference type="Proteomes" id="UP000664534">
    <property type="component" value="Unassembled WGS sequence"/>
</dbReference>
<organism evidence="2 3">
    <name type="scientific">Imshaugia aleurites</name>
    <dbReference type="NCBI Taxonomy" id="172621"/>
    <lineage>
        <taxon>Eukaryota</taxon>
        <taxon>Fungi</taxon>
        <taxon>Dikarya</taxon>
        <taxon>Ascomycota</taxon>
        <taxon>Pezizomycotina</taxon>
        <taxon>Lecanoromycetes</taxon>
        <taxon>OSLEUM clade</taxon>
        <taxon>Lecanoromycetidae</taxon>
        <taxon>Lecanorales</taxon>
        <taxon>Lecanorineae</taxon>
        <taxon>Parmeliaceae</taxon>
        <taxon>Imshaugia</taxon>
    </lineage>
</organism>
<feature type="region of interest" description="Disordered" evidence="1">
    <location>
        <begin position="1"/>
        <end position="21"/>
    </location>
</feature>
<keyword evidence="3" id="KW-1185">Reference proteome</keyword>
<evidence type="ECO:0000256" key="1">
    <source>
        <dbReference type="SAM" id="MobiDB-lite"/>
    </source>
</evidence>
<dbReference type="EMBL" id="CAJPDT010000066">
    <property type="protein sequence ID" value="CAF9932552.1"/>
    <property type="molecule type" value="Genomic_DNA"/>
</dbReference>
<dbReference type="AlphaFoldDB" id="A0A8H3G0X1"/>
<protein>
    <submittedName>
        <fullName evidence="2">Uncharacterized protein</fullName>
    </submittedName>
</protein>
<proteinExistence type="predicted"/>